<dbReference type="Proteomes" id="UP001501204">
    <property type="component" value="Unassembled WGS sequence"/>
</dbReference>
<dbReference type="EMBL" id="BAAAOA010000029">
    <property type="protein sequence ID" value="GAA1765713.1"/>
    <property type="molecule type" value="Genomic_DNA"/>
</dbReference>
<sequence>MMDPPTKPSGAEELFMTTPHTPSVRTVLPASAAASIAVLGLVLGGVGIAWVAGTLGISAASASQIVAAVEAGGWALTLVAAMFGFGIGGAIVATIRWYLSKKARNLAIA</sequence>
<comment type="caution">
    <text evidence="2">The sequence shown here is derived from an EMBL/GenBank/DDBJ whole genome shotgun (WGS) entry which is preliminary data.</text>
</comment>
<keyword evidence="3" id="KW-1185">Reference proteome</keyword>
<keyword evidence="1" id="KW-1133">Transmembrane helix</keyword>
<evidence type="ECO:0000256" key="1">
    <source>
        <dbReference type="SAM" id="Phobius"/>
    </source>
</evidence>
<feature type="transmembrane region" description="Helical" evidence="1">
    <location>
        <begin position="32"/>
        <end position="53"/>
    </location>
</feature>
<evidence type="ECO:0000313" key="2">
    <source>
        <dbReference type="EMBL" id="GAA1765713.1"/>
    </source>
</evidence>
<keyword evidence="1" id="KW-0472">Membrane</keyword>
<dbReference type="Gene3D" id="1.20.225.10">
    <property type="entry name" value="Bacteriocin AS-48"/>
    <property type="match status" value="1"/>
</dbReference>
<name>A0ABN2KUJ8_9MICC</name>
<dbReference type="SUPFAM" id="SSF47869">
    <property type="entry name" value="Bacteriocin AS-48"/>
    <property type="match status" value="1"/>
</dbReference>
<keyword evidence="1" id="KW-0812">Transmembrane</keyword>
<evidence type="ECO:0000313" key="3">
    <source>
        <dbReference type="Proteomes" id="UP001501204"/>
    </source>
</evidence>
<protein>
    <submittedName>
        <fullName evidence="2">Uncharacterized protein</fullName>
    </submittedName>
</protein>
<dbReference type="InterPro" id="IPR009086">
    <property type="entry name" value="Bacteriocin_AS48"/>
</dbReference>
<gene>
    <name evidence="2" type="ORF">GCM10009767_25460</name>
</gene>
<organism evidence="2 3">
    <name type="scientific">Kocuria aegyptia</name>
    <dbReference type="NCBI Taxonomy" id="330943"/>
    <lineage>
        <taxon>Bacteria</taxon>
        <taxon>Bacillati</taxon>
        <taxon>Actinomycetota</taxon>
        <taxon>Actinomycetes</taxon>
        <taxon>Micrococcales</taxon>
        <taxon>Micrococcaceae</taxon>
        <taxon>Kocuria</taxon>
    </lineage>
</organism>
<feature type="transmembrane region" description="Helical" evidence="1">
    <location>
        <begin position="73"/>
        <end position="99"/>
    </location>
</feature>
<proteinExistence type="predicted"/>
<accession>A0ABN2KUJ8</accession>
<reference evidence="2 3" key="1">
    <citation type="journal article" date="2019" name="Int. J. Syst. Evol. Microbiol.">
        <title>The Global Catalogue of Microorganisms (GCM) 10K type strain sequencing project: providing services to taxonomists for standard genome sequencing and annotation.</title>
        <authorList>
            <consortium name="The Broad Institute Genomics Platform"/>
            <consortium name="The Broad Institute Genome Sequencing Center for Infectious Disease"/>
            <person name="Wu L."/>
            <person name="Ma J."/>
        </authorList>
    </citation>
    <scope>NUCLEOTIDE SEQUENCE [LARGE SCALE GENOMIC DNA]</scope>
    <source>
        <strain evidence="2 3">JCM 14735</strain>
    </source>
</reference>